<evidence type="ECO:0000313" key="4">
    <source>
        <dbReference type="Proteomes" id="UP000319255"/>
    </source>
</evidence>
<accession>A0A501WU79</accession>
<dbReference type="InterPro" id="IPR000297">
    <property type="entry name" value="PPIase_PpiC"/>
</dbReference>
<dbReference type="Pfam" id="PF13145">
    <property type="entry name" value="Rotamase_2"/>
    <property type="match status" value="1"/>
</dbReference>
<dbReference type="OrthoDB" id="196786at2"/>
<feature type="region of interest" description="Disordered" evidence="1">
    <location>
        <begin position="1"/>
        <end position="20"/>
    </location>
</feature>
<protein>
    <submittedName>
        <fullName evidence="3">Peptidyl-prolyl cis-trans isomerase</fullName>
    </submittedName>
</protein>
<comment type="caution">
    <text evidence="3">The sequence shown here is derived from an EMBL/GenBank/DDBJ whole genome shotgun (WGS) entry which is preliminary data.</text>
</comment>
<name>A0A501WU79_9RHOB</name>
<gene>
    <name evidence="3" type="ORF">FJM51_07600</name>
</gene>
<evidence type="ECO:0000259" key="2">
    <source>
        <dbReference type="Pfam" id="PF13145"/>
    </source>
</evidence>
<dbReference type="EMBL" id="VFRP01000005">
    <property type="protein sequence ID" value="TPE51885.1"/>
    <property type="molecule type" value="Genomic_DNA"/>
</dbReference>
<proteinExistence type="predicted"/>
<keyword evidence="4" id="KW-1185">Reference proteome</keyword>
<organism evidence="3 4">
    <name type="scientific">Amaricoccus solimangrovi</name>
    <dbReference type="NCBI Taxonomy" id="2589815"/>
    <lineage>
        <taxon>Bacteria</taxon>
        <taxon>Pseudomonadati</taxon>
        <taxon>Pseudomonadota</taxon>
        <taxon>Alphaproteobacteria</taxon>
        <taxon>Rhodobacterales</taxon>
        <taxon>Paracoccaceae</taxon>
        <taxon>Amaricoccus</taxon>
    </lineage>
</organism>
<dbReference type="GO" id="GO:0003755">
    <property type="term" value="F:peptidyl-prolyl cis-trans isomerase activity"/>
    <property type="evidence" value="ECO:0007669"/>
    <property type="project" value="InterPro"/>
</dbReference>
<evidence type="ECO:0000313" key="3">
    <source>
        <dbReference type="EMBL" id="TPE51885.1"/>
    </source>
</evidence>
<dbReference type="AlphaFoldDB" id="A0A501WU79"/>
<evidence type="ECO:0000256" key="1">
    <source>
        <dbReference type="SAM" id="MobiDB-lite"/>
    </source>
</evidence>
<feature type="domain" description="PpiC" evidence="2">
    <location>
        <begin position="143"/>
        <end position="266"/>
    </location>
</feature>
<reference evidence="3 4" key="1">
    <citation type="submission" date="2019-06" db="EMBL/GenBank/DDBJ databases">
        <title>A novel bacterium of genus Amaricoccus, isolated from marine sediment.</title>
        <authorList>
            <person name="Huang H."/>
            <person name="Mo K."/>
            <person name="Hu Y."/>
        </authorList>
    </citation>
    <scope>NUCLEOTIDE SEQUENCE [LARGE SCALE GENOMIC DNA]</scope>
    <source>
        <strain evidence="3 4">HB172011</strain>
    </source>
</reference>
<sequence>MPRPGWAGSPSPCGAGPRAEDTMPVTRIRAVLASPLLRFFVLGGLVFFAYDLTNPASKQPPRDDVLRLSETDAQRLVMDFIAARHRTPDPEEVRGLIRDWAVEEASVREALALGLDQGDAMIRNRLRSKVEFLAEAPAAALIPDDATLEAYYQANAARFARDGALSFEQVLLPADAGPDEVEAVKAKLEQGADPGDLSASTMLPPLVEAMATPAVERVFGAGFGGEVAALPLDHWSGPVTSGYGRHLVRLESRRAGAPPPLAKVRDRVLADWRAAKAREMRESYLRSLLGRYTLELPTIADGDPK</sequence>
<keyword evidence="3" id="KW-0413">Isomerase</keyword>
<dbReference type="Proteomes" id="UP000319255">
    <property type="component" value="Unassembled WGS sequence"/>
</dbReference>